<dbReference type="PANTHER" id="PTHR34989">
    <property type="entry name" value="PROTEIN HDED"/>
    <property type="match status" value="1"/>
</dbReference>
<keyword evidence="2" id="KW-0812">Transmembrane</keyword>
<name>A0A1T5KE74_9MICO</name>
<dbReference type="AlphaFoldDB" id="A0A1T5KE74"/>
<dbReference type="RefSeq" id="WP_079574194.1">
    <property type="nucleotide sequence ID" value="NZ_FUZQ01000003.1"/>
</dbReference>
<feature type="transmembrane region" description="Helical" evidence="2">
    <location>
        <begin position="123"/>
        <end position="144"/>
    </location>
</feature>
<dbReference type="Pfam" id="PF03729">
    <property type="entry name" value="DUF308"/>
    <property type="match status" value="2"/>
</dbReference>
<dbReference type="GO" id="GO:0005886">
    <property type="term" value="C:plasma membrane"/>
    <property type="evidence" value="ECO:0007669"/>
    <property type="project" value="TreeGrafter"/>
</dbReference>
<feature type="transmembrane region" description="Helical" evidence="2">
    <location>
        <begin position="58"/>
        <end position="78"/>
    </location>
</feature>
<feature type="transmembrane region" description="Helical" evidence="2">
    <location>
        <begin position="98"/>
        <end position="117"/>
    </location>
</feature>
<evidence type="ECO:0000256" key="1">
    <source>
        <dbReference type="SAM" id="MobiDB-lite"/>
    </source>
</evidence>
<dbReference type="STRING" id="526729.SAMN04324258_2124"/>
<protein>
    <submittedName>
        <fullName evidence="3">Uncharacterized membrane protein HdeD, DUF308 family</fullName>
    </submittedName>
</protein>
<feature type="transmembrane region" description="Helical" evidence="2">
    <location>
        <begin position="186"/>
        <end position="205"/>
    </location>
</feature>
<gene>
    <name evidence="3" type="ORF">SAMN04324258_2124</name>
</gene>
<dbReference type="EMBL" id="FUZQ01000003">
    <property type="protein sequence ID" value="SKC62052.1"/>
    <property type="molecule type" value="Genomic_DNA"/>
</dbReference>
<keyword evidence="2" id="KW-0472">Membrane</keyword>
<feature type="region of interest" description="Disordered" evidence="1">
    <location>
        <begin position="1"/>
        <end position="21"/>
    </location>
</feature>
<evidence type="ECO:0000313" key="4">
    <source>
        <dbReference type="Proteomes" id="UP000189777"/>
    </source>
</evidence>
<dbReference type="PANTHER" id="PTHR34989:SF1">
    <property type="entry name" value="PROTEIN HDED"/>
    <property type="match status" value="1"/>
</dbReference>
<dbReference type="InterPro" id="IPR052712">
    <property type="entry name" value="Acid_resist_chaperone_HdeD"/>
</dbReference>
<evidence type="ECO:0000313" key="3">
    <source>
        <dbReference type="EMBL" id="SKC62052.1"/>
    </source>
</evidence>
<keyword evidence="4" id="KW-1185">Reference proteome</keyword>
<dbReference type="OrthoDB" id="3829721at2"/>
<feature type="transmembrane region" description="Helical" evidence="2">
    <location>
        <begin position="156"/>
        <end position="174"/>
    </location>
</feature>
<proteinExistence type="predicted"/>
<dbReference type="InterPro" id="IPR005325">
    <property type="entry name" value="DUF308_memb"/>
</dbReference>
<dbReference type="Proteomes" id="UP000189777">
    <property type="component" value="Unassembled WGS sequence"/>
</dbReference>
<evidence type="ECO:0000256" key="2">
    <source>
        <dbReference type="SAM" id="Phobius"/>
    </source>
</evidence>
<organism evidence="3 4">
    <name type="scientific">Krasilnikoviella flava</name>
    <dbReference type="NCBI Taxonomy" id="526729"/>
    <lineage>
        <taxon>Bacteria</taxon>
        <taxon>Bacillati</taxon>
        <taxon>Actinomycetota</taxon>
        <taxon>Actinomycetes</taxon>
        <taxon>Micrococcales</taxon>
        <taxon>Promicromonosporaceae</taxon>
        <taxon>Krasilnikoviella</taxon>
    </lineage>
</organism>
<keyword evidence="2" id="KW-1133">Transmembrane helix</keyword>
<accession>A0A1T5KE74</accession>
<feature type="transmembrane region" description="Helical" evidence="2">
    <location>
        <begin position="32"/>
        <end position="52"/>
    </location>
</feature>
<reference evidence="3 4" key="1">
    <citation type="submission" date="2017-02" db="EMBL/GenBank/DDBJ databases">
        <authorList>
            <person name="Peterson S.W."/>
        </authorList>
    </citation>
    <scope>NUCLEOTIDE SEQUENCE [LARGE SCALE GENOMIC DNA]</scope>
    <source>
        <strain evidence="3 4">DSM 21481</strain>
    </source>
</reference>
<sequence>MGDTTAGSGSADGPGREAAPLSDRTFGVARRLWGLVYLRAAMYLAAGIVLFANPDRGLVWVRWLVGGVIVAQGVLLTFEGAPTRRSGRPQGAGDEVSWRLIAGVVSILAGVLIVVWPSMTGPVMYLVVAVWACAAGAVGVIGGLRGRALRTASWDWQLVNAVLWIVLGLVMLLRPSSDVATSGQLLALYLVLAGAVLVVGAFATGTRARDARKARGDAPGG</sequence>